<name>A0A8R7QUI1_TRIUA</name>
<reference evidence="2" key="1">
    <citation type="journal article" date="2013" name="Nature">
        <title>Draft genome of the wheat A-genome progenitor Triticum urartu.</title>
        <authorList>
            <person name="Ling H.Q."/>
            <person name="Zhao S."/>
            <person name="Liu D."/>
            <person name="Wang J."/>
            <person name="Sun H."/>
            <person name="Zhang C."/>
            <person name="Fan H."/>
            <person name="Li D."/>
            <person name="Dong L."/>
            <person name="Tao Y."/>
            <person name="Gao C."/>
            <person name="Wu H."/>
            <person name="Li Y."/>
            <person name="Cui Y."/>
            <person name="Guo X."/>
            <person name="Zheng S."/>
            <person name="Wang B."/>
            <person name="Yu K."/>
            <person name="Liang Q."/>
            <person name="Yang W."/>
            <person name="Lou X."/>
            <person name="Chen J."/>
            <person name="Feng M."/>
            <person name="Jian J."/>
            <person name="Zhang X."/>
            <person name="Luo G."/>
            <person name="Jiang Y."/>
            <person name="Liu J."/>
            <person name="Wang Z."/>
            <person name="Sha Y."/>
            <person name="Zhang B."/>
            <person name="Wu H."/>
            <person name="Tang D."/>
            <person name="Shen Q."/>
            <person name="Xue P."/>
            <person name="Zou S."/>
            <person name="Wang X."/>
            <person name="Liu X."/>
            <person name="Wang F."/>
            <person name="Yang Y."/>
            <person name="An X."/>
            <person name="Dong Z."/>
            <person name="Zhang K."/>
            <person name="Zhang X."/>
            <person name="Luo M.C."/>
            <person name="Dvorak J."/>
            <person name="Tong Y."/>
            <person name="Wang J."/>
            <person name="Yang H."/>
            <person name="Li Z."/>
            <person name="Wang D."/>
            <person name="Zhang A."/>
            <person name="Wang J."/>
        </authorList>
    </citation>
    <scope>NUCLEOTIDE SEQUENCE</scope>
    <source>
        <strain evidence="2">cv. G1812</strain>
    </source>
</reference>
<dbReference type="Proteomes" id="UP000015106">
    <property type="component" value="Chromosome 7"/>
</dbReference>
<reference evidence="1" key="2">
    <citation type="submission" date="2018-03" db="EMBL/GenBank/DDBJ databases">
        <title>The Triticum urartu genome reveals the dynamic nature of wheat genome evolution.</title>
        <authorList>
            <person name="Ling H."/>
            <person name="Ma B."/>
            <person name="Shi X."/>
            <person name="Liu H."/>
            <person name="Dong L."/>
            <person name="Sun H."/>
            <person name="Cao Y."/>
            <person name="Gao Q."/>
            <person name="Zheng S."/>
            <person name="Li Y."/>
            <person name="Yu Y."/>
            <person name="Du H."/>
            <person name="Qi M."/>
            <person name="Li Y."/>
            <person name="Yu H."/>
            <person name="Cui Y."/>
            <person name="Wang N."/>
            <person name="Chen C."/>
            <person name="Wu H."/>
            <person name="Zhao Y."/>
            <person name="Zhang J."/>
            <person name="Li Y."/>
            <person name="Zhou W."/>
            <person name="Zhang B."/>
            <person name="Hu W."/>
            <person name="Eijk M."/>
            <person name="Tang J."/>
            <person name="Witsenboer H."/>
            <person name="Zhao S."/>
            <person name="Li Z."/>
            <person name="Zhang A."/>
            <person name="Wang D."/>
            <person name="Liang C."/>
        </authorList>
    </citation>
    <scope>NUCLEOTIDE SEQUENCE [LARGE SCALE GENOMIC DNA]</scope>
    <source>
        <strain evidence="1">cv. G1812</strain>
    </source>
</reference>
<dbReference type="EnsemblPlants" id="TuG1812G0700000652.01.T01">
    <property type="protein sequence ID" value="TuG1812G0700000652.01.T01.cds373803"/>
    <property type="gene ID" value="TuG1812G0700000652.01"/>
</dbReference>
<sequence>MEGLVDVLDDDLGLTDGLAVVDEDGHHLVDGVRAEEQLALVGEVLLHVLIAHALEVKRQLHPRYVRARPHPQQLHFVFLSSHFRDRSMDIWLGGD</sequence>
<evidence type="ECO:0000313" key="2">
    <source>
        <dbReference type="Proteomes" id="UP000015106"/>
    </source>
</evidence>
<protein>
    <submittedName>
        <fullName evidence="1">Uncharacterized protein</fullName>
    </submittedName>
</protein>
<reference evidence="1" key="3">
    <citation type="submission" date="2022-06" db="UniProtKB">
        <authorList>
            <consortium name="EnsemblPlants"/>
        </authorList>
    </citation>
    <scope>IDENTIFICATION</scope>
</reference>
<keyword evidence="2" id="KW-1185">Reference proteome</keyword>
<accession>A0A8R7QUI1</accession>
<dbReference type="AlphaFoldDB" id="A0A8R7QUI1"/>
<proteinExistence type="predicted"/>
<evidence type="ECO:0000313" key="1">
    <source>
        <dbReference type="EnsemblPlants" id="TuG1812G0700000652.01.T01.cds373803"/>
    </source>
</evidence>
<organism evidence="1 2">
    <name type="scientific">Triticum urartu</name>
    <name type="common">Red wild einkorn</name>
    <name type="synonym">Crithodium urartu</name>
    <dbReference type="NCBI Taxonomy" id="4572"/>
    <lineage>
        <taxon>Eukaryota</taxon>
        <taxon>Viridiplantae</taxon>
        <taxon>Streptophyta</taxon>
        <taxon>Embryophyta</taxon>
        <taxon>Tracheophyta</taxon>
        <taxon>Spermatophyta</taxon>
        <taxon>Magnoliopsida</taxon>
        <taxon>Liliopsida</taxon>
        <taxon>Poales</taxon>
        <taxon>Poaceae</taxon>
        <taxon>BOP clade</taxon>
        <taxon>Pooideae</taxon>
        <taxon>Triticodae</taxon>
        <taxon>Triticeae</taxon>
        <taxon>Triticinae</taxon>
        <taxon>Triticum</taxon>
    </lineage>
</organism>
<dbReference type="Gramene" id="TuG1812G0700000652.01.T01">
    <property type="protein sequence ID" value="TuG1812G0700000652.01.T01.cds373803"/>
    <property type="gene ID" value="TuG1812G0700000652.01"/>
</dbReference>